<feature type="compositionally biased region" description="Acidic residues" evidence="2">
    <location>
        <begin position="218"/>
        <end position="228"/>
    </location>
</feature>
<dbReference type="STRING" id="980251.GCA_001642875_01034"/>
<dbReference type="RefSeq" id="WP_075083821.1">
    <property type="nucleotide sequence ID" value="NZ_CP042912.1"/>
</dbReference>
<dbReference type="KEGG" id="mff:MFFC18_45350"/>
<proteinExistence type="predicted"/>
<dbReference type="Proteomes" id="UP000322214">
    <property type="component" value="Chromosome"/>
</dbReference>
<dbReference type="EMBL" id="CP042912">
    <property type="protein sequence ID" value="QEG24614.1"/>
    <property type="molecule type" value="Genomic_DNA"/>
</dbReference>
<name>A0A5B9PEF0_9BACT</name>
<feature type="region of interest" description="Disordered" evidence="2">
    <location>
        <begin position="345"/>
        <end position="404"/>
    </location>
</feature>
<dbReference type="AlphaFoldDB" id="A0A5B9PEF0"/>
<feature type="region of interest" description="Disordered" evidence="2">
    <location>
        <begin position="137"/>
        <end position="176"/>
    </location>
</feature>
<organism evidence="4 5">
    <name type="scientific">Mariniblastus fucicola</name>
    <dbReference type="NCBI Taxonomy" id="980251"/>
    <lineage>
        <taxon>Bacteria</taxon>
        <taxon>Pseudomonadati</taxon>
        <taxon>Planctomycetota</taxon>
        <taxon>Planctomycetia</taxon>
        <taxon>Pirellulales</taxon>
        <taxon>Pirellulaceae</taxon>
        <taxon>Mariniblastus</taxon>
    </lineage>
</organism>
<reference evidence="4 5" key="1">
    <citation type="submission" date="2019-08" db="EMBL/GenBank/DDBJ databases">
        <title>Deep-cultivation of Planctomycetes and their phenomic and genomic characterization uncovers novel biology.</title>
        <authorList>
            <person name="Wiegand S."/>
            <person name="Jogler M."/>
            <person name="Boedeker C."/>
            <person name="Pinto D."/>
            <person name="Vollmers J."/>
            <person name="Rivas-Marin E."/>
            <person name="Kohn T."/>
            <person name="Peeters S.H."/>
            <person name="Heuer A."/>
            <person name="Rast P."/>
            <person name="Oberbeckmann S."/>
            <person name="Bunk B."/>
            <person name="Jeske O."/>
            <person name="Meyerdierks A."/>
            <person name="Storesund J.E."/>
            <person name="Kallscheuer N."/>
            <person name="Luecker S."/>
            <person name="Lage O.M."/>
            <person name="Pohl T."/>
            <person name="Merkel B.J."/>
            <person name="Hornburger P."/>
            <person name="Mueller R.-W."/>
            <person name="Bruemmer F."/>
            <person name="Labrenz M."/>
            <person name="Spormann A.M."/>
            <person name="Op den Camp H."/>
            <person name="Overmann J."/>
            <person name="Amann R."/>
            <person name="Jetten M.S.M."/>
            <person name="Mascher T."/>
            <person name="Medema M.H."/>
            <person name="Devos D.P."/>
            <person name="Kaster A.-K."/>
            <person name="Ovreas L."/>
            <person name="Rohde M."/>
            <person name="Galperin M.Y."/>
            <person name="Jogler C."/>
        </authorList>
    </citation>
    <scope>NUCLEOTIDE SEQUENCE [LARGE SCALE GENOMIC DNA]</scope>
    <source>
        <strain evidence="4 5">FC18</strain>
    </source>
</reference>
<protein>
    <submittedName>
        <fullName evidence="4">Uncharacterized protein</fullName>
    </submittedName>
</protein>
<evidence type="ECO:0000313" key="5">
    <source>
        <dbReference type="Proteomes" id="UP000322214"/>
    </source>
</evidence>
<dbReference type="OrthoDB" id="291778at2"/>
<evidence type="ECO:0000256" key="1">
    <source>
        <dbReference type="SAM" id="Coils"/>
    </source>
</evidence>
<evidence type="ECO:0000313" key="4">
    <source>
        <dbReference type="EMBL" id="QEG24614.1"/>
    </source>
</evidence>
<keyword evidence="3" id="KW-1133">Transmembrane helix</keyword>
<evidence type="ECO:0000256" key="2">
    <source>
        <dbReference type="SAM" id="MobiDB-lite"/>
    </source>
</evidence>
<feature type="region of interest" description="Disordered" evidence="2">
    <location>
        <begin position="206"/>
        <end position="229"/>
    </location>
</feature>
<accession>A0A5B9PEF0</accession>
<gene>
    <name evidence="4" type="ORF">MFFC18_45350</name>
</gene>
<keyword evidence="1" id="KW-0175">Coiled coil</keyword>
<feature type="compositionally biased region" description="Polar residues" evidence="2">
    <location>
        <begin position="206"/>
        <end position="217"/>
    </location>
</feature>
<keyword evidence="3" id="KW-0472">Membrane</keyword>
<feature type="coiled-coil region" evidence="1">
    <location>
        <begin position="74"/>
        <end position="108"/>
    </location>
</feature>
<evidence type="ECO:0000256" key="3">
    <source>
        <dbReference type="SAM" id="Phobius"/>
    </source>
</evidence>
<feature type="transmembrane region" description="Helical" evidence="3">
    <location>
        <begin position="21"/>
        <end position="38"/>
    </location>
</feature>
<feature type="compositionally biased region" description="Polar residues" evidence="2">
    <location>
        <begin position="349"/>
        <end position="358"/>
    </location>
</feature>
<keyword evidence="5" id="KW-1185">Reference proteome</keyword>
<feature type="compositionally biased region" description="Low complexity" evidence="2">
    <location>
        <begin position="363"/>
        <end position="386"/>
    </location>
</feature>
<sequence>MRKPITARQNPSVRRTAGVHYFLLVVMLLTASSIILSGCSQLSKQASFEPIPQPQSLAQRQQTQQPPVNDILDRQDEVRLAQQLADEAAELENELESRQQDIVADAAERAEYTESDFQIAQVSYEIEADTDTDDMVEEASNQEPTDEDSASEAPSEAKESDAIAGTEPAPQPAATGTNSIKLLANADDMEGVPVNFARDDIDFSTANFLRPSNTSDESTSELAEDELAGESPLTPFGDADSLLLPLQPMLFNPSTRTKKSILEGTLRPMQTASEEIEADVIVDRILDAAPTNTGSVADNSFNPLGSFGPLAPLRKEDSASGLSAVTSATDIASVAANRLLSPIARDSAETASPPTMETSPAMETPAVESAAPETASESTTESTTEVVDNETSTPEVTPAPAPPEPIFVSEEIIVVDAVEEPATAPEMTPATAMEVAQTNVEPNVQAEVPEHDFPGQPVVDESLAQTSASYLVARTQESEAAEAYIPAEIIEDAIAVAEDVQRELTAMTIPTAETTPPESNNDFKIQAVSNTTVSSVCAGCGSESCAGCEHDVIDDAENGEPLFTNNDFAAPATPGGDFVAPMAIPPAVIPDAVPDKIIAASSEFGQPVDLQAPPETDPAVAHVAALPISSRTIDSGTSTSNVPPVGISTLMELNAVTWKSRLDEAIELAEVRLNRMNQPSDASVVNLRLLKALRGQMEQVEASPGTADYSENESQYWQHQLEAITTMLSSTAGENQAVTDYHRHQTAHETLEHLRSAVAQLESIASLKVTSGQFCTEITGFGQFRTFPSTTFSAGQKMLVYCEVENHKTIESQTATGNDFRTRLRGSFAIYNANGKVVQQAEFPTVDDVARKRRRDFYMYMPVTLGDLPAGQYVLHALVEDIYGNKTASLDPPLKFRVE</sequence>
<keyword evidence="3" id="KW-0812">Transmembrane</keyword>